<feature type="transmembrane region" description="Helical" evidence="7">
    <location>
        <begin position="41"/>
        <end position="67"/>
    </location>
</feature>
<dbReference type="AlphaFoldDB" id="A0A967EWT5"/>
<keyword evidence="3" id="KW-1003">Cell membrane</keyword>
<keyword evidence="4 7" id="KW-0812">Transmembrane</keyword>
<protein>
    <submittedName>
        <fullName evidence="8">LysE family translocator</fullName>
    </submittedName>
</protein>
<evidence type="ECO:0000256" key="6">
    <source>
        <dbReference type="ARBA" id="ARBA00023136"/>
    </source>
</evidence>
<sequence length="209" mass="22246">MDILGFGLFLLTAAVLALAPGPSTLLILSHALSGDPRRPLSLMAGALLGNLLLIAMTVLGLSAILFASQNGFTVLRWIGAGYLIWLGIAYWRNLEAVAPDVQNQARSVQVLRYRALVSQAFLTSVTNPKGLLFYFAFLPQFAPAGSGKQFLLLGGSYLALFMIALGLYALAGHRLAALIANPKVQLWKNRVTGGLLIGAGLSLLRAERG</sequence>
<evidence type="ECO:0000256" key="2">
    <source>
        <dbReference type="ARBA" id="ARBA00007928"/>
    </source>
</evidence>
<dbReference type="PANTHER" id="PTHR30086">
    <property type="entry name" value="ARGININE EXPORTER PROTEIN ARGO"/>
    <property type="match status" value="1"/>
</dbReference>
<feature type="transmembrane region" description="Helical" evidence="7">
    <location>
        <begin position="150"/>
        <end position="170"/>
    </location>
</feature>
<comment type="caution">
    <text evidence="8">The sequence shown here is derived from an EMBL/GenBank/DDBJ whole genome shotgun (WGS) entry which is preliminary data.</text>
</comment>
<keyword evidence="9" id="KW-1185">Reference proteome</keyword>
<evidence type="ECO:0000256" key="3">
    <source>
        <dbReference type="ARBA" id="ARBA00022475"/>
    </source>
</evidence>
<evidence type="ECO:0000313" key="8">
    <source>
        <dbReference type="EMBL" id="NIA68268.1"/>
    </source>
</evidence>
<evidence type="ECO:0000256" key="5">
    <source>
        <dbReference type="ARBA" id="ARBA00022989"/>
    </source>
</evidence>
<feature type="transmembrane region" description="Helical" evidence="7">
    <location>
        <begin position="111"/>
        <end position="138"/>
    </location>
</feature>
<keyword evidence="5 7" id="KW-1133">Transmembrane helix</keyword>
<reference evidence="8" key="1">
    <citation type="submission" date="2020-03" db="EMBL/GenBank/DDBJ databases">
        <title>Genome of Pelagibius litoralis DSM 21314T.</title>
        <authorList>
            <person name="Wang G."/>
        </authorList>
    </citation>
    <scope>NUCLEOTIDE SEQUENCE</scope>
    <source>
        <strain evidence="8">DSM 21314</strain>
    </source>
</reference>
<dbReference type="Pfam" id="PF01810">
    <property type="entry name" value="LysE"/>
    <property type="match status" value="1"/>
</dbReference>
<dbReference type="InterPro" id="IPR001123">
    <property type="entry name" value="LeuE-type"/>
</dbReference>
<name>A0A967EWT5_9PROT</name>
<proteinExistence type="inferred from homology"/>
<dbReference type="GO" id="GO:0005886">
    <property type="term" value="C:plasma membrane"/>
    <property type="evidence" value="ECO:0007669"/>
    <property type="project" value="UniProtKB-SubCell"/>
</dbReference>
<dbReference type="PANTHER" id="PTHR30086:SF14">
    <property type="entry name" value="HOMOSERINE_HOMOSERINE LACTONE EFFLUX PROTEIN"/>
    <property type="match status" value="1"/>
</dbReference>
<dbReference type="Proteomes" id="UP000761264">
    <property type="component" value="Unassembled WGS sequence"/>
</dbReference>
<evidence type="ECO:0000256" key="1">
    <source>
        <dbReference type="ARBA" id="ARBA00004651"/>
    </source>
</evidence>
<dbReference type="PIRSF" id="PIRSF006324">
    <property type="entry name" value="LeuE"/>
    <property type="match status" value="1"/>
</dbReference>
<dbReference type="RefSeq" id="WP_167222683.1">
    <property type="nucleotide sequence ID" value="NZ_JAAQPH010000004.1"/>
</dbReference>
<accession>A0A967EWT5</accession>
<dbReference type="GO" id="GO:0042970">
    <property type="term" value="F:homoserine transmembrane transporter activity"/>
    <property type="evidence" value="ECO:0007669"/>
    <property type="project" value="TreeGrafter"/>
</dbReference>
<dbReference type="EMBL" id="JAAQPH010000004">
    <property type="protein sequence ID" value="NIA68268.1"/>
    <property type="molecule type" value="Genomic_DNA"/>
</dbReference>
<comment type="similarity">
    <text evidence="2">Belongs to the Rht family.</text>
</comment>
<comment type="subcellular location">
    <subcellularLocation>
        <location evidence="1">Cell membrane</location>
        <topology evidence="1">Multi-pass membrane protein</topology>
    </subcellularLocation>
</comment>
<evidence type="ECO:0000256" key="4">
    <source>
        <dbReference type="ARBA" id="ARBA00022692"/>
    </source>
</evidence>
<feature type="transmembrane region" description="Helical" evidence="7">
    <location>
        <begin position="74"/>
        <end position="91"/>
    </location>
</feature>
<organism evidence="8 9">
    <name type="scientific">Pelagibius litoralis</name>
    <dbReference type="NCBI Taxonomy" id="374515"/>
    <lineage>
        <taxon>Bacteria</taxon>
        <taxon>Pseudomonadati</taxon>
        <taxon>Pseudomonadota</taxon>
        <taxon>Alphaproteobacteria</taxon>
        <taxon>Rhodospirillales</taxon>
        <taxon>Rhodovibrionaceae</taxon>
        <taxon>Pelagibius</taxon>
    </lineage>
</organism>
<evidence type="ECO:0000313" key="9">
    <source>
        <dbReference type="Proteomes" id="UP000761264"/>
    </source>
</evidence>
<gene>
    <name evidence="8" type="ORF">HBA54_06660</name>
</gene>
<keyword evidence="6 7" id="KW-0472">Membrane</keyword>
<evidence type="ECO:0000256" key="7">
    <source>
        <dbReference type="SAM" id="Phobius"/>
    </source>
</evidence>